<dbReference type="CDD" id="cd04301">
    <property type="entry name" value="NAT_SF"/>
    <property type="match status" value="1"/>
</dbReference>
<proteinExistence type="predicted"/>
<reference evidence="2 3" key="1">
    <citation type="submission" date="2022-11" db="EMBL/GenBank/DDBJ databases">
        <title>Spartinivicinus poritis sp. nov., isolated from scleractinian coral Porites lutea.</title>
        <authorList>
            <person name="Zhang G."/>
            <person name="Cai L."/>
            <person name="Wei Q."/>
        </authorList>
    </citation>
    <scope>NUCLEOTIDE SEQUENCE [LARGE SCALE GENOMIC DNA]</scope>
    <source>
        <strain evidence="2 3">A2-2</strain>
    </source>
</reference>
<evidence type="ECO:0000313" key="2">
    <source>
        <dbReference type="EMBL" id="MDE1465906.1"/>
    </source>
</evidence>
<name>A0ABT5UHR1_9GAMM</name>
<dbReference type="SUPFAM" id="SSF55729">
    <property type="entry name" value="Acyl-CoA N-acyltransferases (Nat)"/>
    <property type="match status" value="1"/>
</dbReference>
<dbReference type="Gene3D" id="3.40.630.30">
    <property type="match status" value="1"/>
</dbReference>
<comment type="caution">
    <text evidence="2">The sequence shown here is derived from an EMBL/GenBank/DDBJ whole genome shotgun (WGS) entry which is preliminary data.</text>
</comment>
<dbReference type="EMBL" id="JAPMOU010000100">
    <property type="protein sequence ID" value="MDE1465906.1"/>
    <property type="molecule type" value="Genomic_DNA"/>
</dbReference>
<sequence>MLGDKIIGTIGLHHYTWGPQENVWGGWLSIDPDYQRNGYSSVASKLLVDEARKLGYKRFFIEIYSGPEFEPAVAFYKKMGIPQSGKLQSVVVRPFEDRSYFLILFNML</sequence>
<organism evidence="2 3">
    <name type="scientific">Spartinivicinus poritis</name>
    <dbReference type="NCBI Taxonomy" id="2994640"/>
    <lineage>
        <taxon>Bacteria</taxon>
        <taxon>Pseudomonadati</taxon>
        <taxon>Pseudomonadota</taxon>
        <taxon>Gammaproteobacteria</taxon>
        <taxon>Oceanospirillales</taxon>
        <taxon>Zooshikellaceae</taxon>
        <taxon>Spartinivicinus</taxon>
    </lineage>
</organism>
<evidence type="ECO:0000313" key="3">
    <source>
        <dbReference type="Proteomes" id="UP001528823"/>
    </source>
</evidence>
<evidence type="ECO:0000259" key="1">
    <source>
        <dbReference type="PROSITE" id="PS51186"/>
    </source>
</evidence>
<dbReference type="InterPro" id="IPR016181">
    <property type="entry name" value="Acyl_CoA_acyltransferase"/>
</dbReference>
<dbReference type="InterPro" id="IPR000182">
    <property type="entry name" value="GNAT_dom"/>
</dbReference>
<keyword evidence="3" id="KW-1185">Reference proteome</keyword>
<dbReference type="Pfam" id="PF00583">
    <property type="entry name" value="Acetyltransf_1"/>
    <property type="match status" value="1"/>
</dbReference>
<dbReference type="RefSeq" id="WP_274692207.1">
    <property type="nucleotide sequence ID" value="NZ_JAPMOU010000100.1"/>
</dbReference>
<gene>
    <name evidence="2" type="ORF">ORQ98_28485</name>
</gene>
<protein>
    <submittedName>
        <fullName evidence="2">GNAT family N-acetyltransferase</fullName>
    </submittedName>
</protein>
<feature type="domain" description="N-acetyltransferase" evidence="1">
    <location>
        <begin position="1"/>
        <end position="107"/>
    </location>
</feature>
<dbReference type="PROSITE" id="PS51186">
    <property type="entry name" value="GNAT"/>
    <property type="match status" value="1"/>
</dbReference>
<accession>A0ABT5UHR1</accession>
<dbReference type="Proteomes" id="UP001528823">
    <property type="component" value="Unassembled WGS sequence"/>
</dbReference>